<dbReference type="InterPro" id="IPR032675">
    <property type="entry name" value="LRR_dom_sf"/>
</dbReference>
<dbReference type="Gene3D" id="3.80.10.10">
    <property type="entry name" value="Ribonuclease Inhibitor"/>
    <property type="match status" value="1"/>
</dbReference>
<dbReference type="Proteomes" id="UP000772434">
    <property type="component" value="Unassembled WGS sequence"/>
</dbReference>
<dbReference type="InterPro" id="IPR001611">
    <property type="entry name" value="Leu-rich_rpt"/>
</dbReference>
<dbReference type="PROSITE" id="PS51450">
    <property type="entry name" value="LRR"/>
    <property type="match status" value="1"/>
</dbReference>
<gene>
    <name evidence="1" type="ORF">BDP27DRAFT_1349765</name>
</gene>
<proteinExistence type="predicted"/>
<dbReference type="AlphaFoldDB" id="A0A9P5TW64"/>
<evidence type="ECO:0000313" key="1">
    <source>
        <dbReference type="EMBL" id="KAF9029212.1"/>
    </source>
</evidence>
<comment type="caution">
    <text evidence="1">The sequence shown here is derived from an EMBL/GenBank/DDBJ whole genome shotgun (WGS) entry which is preliminary data.</text>
</comment>
<name>A0A9P5TW64_9AGAR</name>
<protein>
    <submittedName>
        <fullName evidence="1">Uncharacterized protein</fullName>
    </submittedName>
</protein>
<reference evidence="1" key="1">
    <citation type="submission" date="2020-11" db="EMBL/GenBank/DDBJ databases">
        <authorList>
            <consortium name="DOE Joint Genome Institute"/>
            <person name="Ahrendt S."/>
            <person name="Riley R."/>
            <person name="Andreopoulos W."/>
            <person name="Labutti K."/>
            <person name="Pangilinan J."/>
            <person name="Ruiz-Duenas F.J."/>
            <person name="Barrasa J.M."/>
            <person name="Sanchez-Garcia M."/>
            <person name="Camarero S."/>
            <person name="Miyauchi S."/>
            <person name="Serrano A."/>
            <person name="Linde D."/>
            <person name="Babiker R."/>
            <person name="Drula E."/>
            <person name="Ayuso-Fernandez I."/>
            <person name="Pacheco R."/>
            <person name="Padilla G."/>
            <person name="Ferreira P."/>
            <person name="Barriuso J."/>
            <person name="Kellner H."/>
            <person name="Castanera R."/>
            <person name="Alfaro M."/>
            <person name="Ramirez L."/>
            <person name="Pisabarro A.G."/>
            <person name="Kuo A."/>
            <person name="Tritt A."/>
            <person name="Lipzen A."/>
            <person name="He G."/>
            <person name="Yan M."/>
            <person name="Ng V."/>
            <person name="Cullen D."/>
            <person name="Martin F."/>
            <person name="Rosso M.-N."/>
            <person name="Henrissat B."/>
            <person name="Hibbett D."/>
            <person name="Martinez A.T."/>
            <person name="Grigoriev I.V."/>
        </authorList>
    </citation>
    <scope>NUCLEOTIDE SEQUENCE</scope>
    <source>
        <strain evidence="1">AH 40177</strain>
    </source>
</reference>
<evidence type="ECO:0000313" key="2">
    <source>
        <dbReference type="Proteomes" id="UP000772434"/>
    </source>
</evidence>
<organism evidence="1 2">
    <name type="scientific">Rhodocollybia butyracea</name>
    <dbReference type="NCBI Taxonomy" id="206335"/>
    <lineage>
        <taxon>Eukaryota</taxon>
        <taxon>Fungi</taxon>
        <taxon>Dikarya</taxon>
        <taxon>Basidiomycota</taxon>
        <taxon>Agaricomycotina</taxon>
        <taxon>Agaricomycetes</taxon>
        <taxon>Agaricomycetidae</taxon>
        <taxon>Agaricales</taxon>
        <taxon>Marasmiineae</taxon>
        <taxon>Omphalotaceae</taxon>
        <taxon>Rhodocollybia</taxon>
    </lineage>
</organism>
<dbReference type="SUPFAM" id="SSF52058">
    <property type="entry name" value="L domain-like"/>
    <property type="match status" value="1"/>
</dbReference>
<dbReference type="OrthoDB" id="7451790at2759"/>
<dbReference type="EMBL" id="JADNRY010000713">
    <property type="protein sequence ID" value="KAF9029212.1"/>
    <property type="molecule type" value="Genomic_DNA"/>
</dbReference>
<sequence>MDGLVKLSVQGNRIRSVDINQYRWTRLEMLNISENRLENLLGLASLPSLIALNIGELFSSVGESVRCCTD</sequence>
<keyword evidence="2" id="KW-1185">Reference proteome</keyword>
<accession>A0A9P5TW64</accession>